<dbReference type="SUPFAM" id="SSF50729">
    <property type="entry name" value="PH domain-like"/>
    <property type="match status" value="1"/>
</dbReference>
<feature type="region of interest" description="Disordered" evidence="2">
    <location>
        <begin position="395"/>
        <end position="419"/>
    </location>
</feature>
<evidence type="ECO:0000313" key="4">
    <source>
        <dbReference type="EMBL" id="VDN60886.1"/>
    </source>
</evidence>
<reference evidence="7" key="1">
    <citation type="submission" date="2017-02" db="UniProtKB">
        <authorList>
            <consortium name="WormBaseParasite"/>
        </authorList>
    </citation>
    <scope>IDENTIFICATION</scope>
</reference>
<feature type="coiled-coil region" evidence="1">
    <location>
        <begin position="200"/>
        <end position="227"/>
    </location>
</feature>
<feature type="region of interest" description="Disordered" evidence="2">
    <location>
        <begin position="236"/>
        <end position="256"/>
    </location>
</feature>
<dbReference type="AlphaFoldDB" id="A0A0N4UQF1"/>
<dbReference type="OrthoDB" id="10057585at2759"/>
<accession>A0A0N4UQF1</accession>
<dbReference type="CDD" id="cd01273">
    <property type="entry name" value="PTB_CED-6"/>
    <property type="match status" value="1"/>
</dbReference>
<evidence type="ECO:0000256" key="1">
    <source>
        <dbReference type="SAM" id="Coils"/>
    </source>
</evidence>
<organism evidence="5 7">
    <name type="scientific">Dracunculus medinensis</name>
    <name type="common">Guinea worm</name>
    <dbReference type="NCBI Taxonomy" id="318479"/>
    <lineage>
        <taxon>Eukaryota</taxon>
        <taxon>Metazoa</taxon>
        <taxon>Ecdysozoa</taxon>
        <taxon>Nematoda</taxon>
        <taxon>Chromadorea</taxon>
        <taxon>Rhabditida</taxon>
        <taxon>Spirurina</taxon>
        <taxon>Dracunculoidea</taxon>
        <taxon>Dracunculidae</taxon>
        <taxon>Dracunculus</taxon>
    </lineage>
</organism>
<dbReference type="InterPro" id="IPR051133">
    <property type="entry name" value="Adapter_Engulfment-Domain"/>
</dbReference>
<dbReference type="InterPro" id="IPR006020">
    <property type="entry name" value="PTB/PI_dom"/>
</dbReference>
<dbReference type="PROSITE" id="PS01179">
    <property type="entry name" value="PID"/>
    <property type="match status" value="1"/>
</dbReference>
<dbReference type="Proteomes" id="UP000038040">
    <property type="component" value="Unplaced"/>
</dbReference>
<dbReference type="PANTHER" id="PTHR11232">
    <property type="entry name" value="PHOSPHOTYROSINE INTERACTION DOMAIN-CONTAINING FAMILY MEMBER"/>
    <property type="match status" value="1"/>
</dbReference>
<dbReference type="EMBL" id="UYYG01001260">
    <property type="protein sequence ID" value="VDN60886.1"/>
    <property type="molecule type" value="Genomic_DNA"/>
</dbReference>
<evidence type="ECO:0000313" key="7">
    <source>
        <dbReference type="WBParaSite" id="DME_0001023601-mRNA-1"/>
    </source>
</evidence>
<protein>
    <submittedName>
        <fullName evidence="7">PID domain-containing protein</fullName>
    </submittedName>
</protein>
<gene>
    <name evidence="4" type="ORF">DME_LOCUS10859</name>
</gene>
<keyword evidence="1" id="KW-0175">Coiled coil</keyword>
<dbReference type="WBParaSite" id="DME_0001023601-mRNA-1">
    <property type="protein sequence ID" value="DME_0001023601-mRNA-1"/>
    <property type="gene ID" value="DME_0001023601"/>
</dbReference>
<dbReference type="PANTHER" id="PTHR11232:SF77">
    <property type="entry name" value="GULP PTB DOMAIN CONTAINING ENGULFMENT ADAPTOR 1"/>
    <property type="match status" value="1"/>
</dbReference>
<dbReference type="SMART" id="SM00462">
    <property type="entry name" value="PTB"/>
    <property type="match status" value="1"/>
</dbReference>
<name>A0A0N4UQF1_DRAME</name>
<dbReference type="InterPro" id="IPR011993">
    <property type="entry name" value="PH-like_dom_sf"/>
</dbReference>
<evidence type="ECO:0000313" key="5">
    <source>
        <dbReference type="Proteomes" id="UP000038040"/>
    </source>
</evidence>
<dbReference type="STRING" id="318479.A0A0N4UQF1"/>
<evidence type="ECO:0000313" key="6">
    <source>
        <dbReference type="Proteomes" id="UP000274756"/>
    </source>
</evidence>
<evidence type="ECO:0000256" key="2">
    <source>
        <dbReference type="SAM" id="MobiDB-lite"/>
    </source>
</evidence>
<proteinExistence type="predicted"/>
<dbReference type="Gene3D" id="2.30.29.30">
    <property type="entry name" value="Pleckstrin-homology domain (PH domain)/Phosphotyrosine-binding domain (PTB)"/>
    <property type="match status" value="1"/>
</dbReference>
<feature type="domain" description="PID" evidence="3">
    <location>
        <begin position="55"/>
        <end position="189"/>
    </location>
</feature>
<dbReference type="Proteomes" id="UP000274756">
    <property type="component" value="Unassembled WGS sequence"/>
</dbReference>
<dbReference type="Pfam" id="PF00640">
    <property type="entry name" value="PID"/>
    <property type="match status" value="1"/>
</dbReference>
<keyword evidence="6" id="KW-1185">Reference proteome</keyword>
<reference evidence="4 6" key="2">
    <citation type="submission" date="2018-11" db="EMBL/GenBank/DDBJ databases">
        <authorList>
            <consortium name="Pathogen Informatics"/>
        </authorList>
    </citation>
    <scope>NUCLEOTIDE SEQUENCE [LARGE SCALE GENOMIC DNA]</scope>
</reference>
<evidence type="ECO:0000259" key="3">
    <source>
        <dbReference type="PROSITE" id="PS01179"/>
    </source>
</evidence>
<sequence>MTSKGKEIYNTIKRSLSSTASAVATSSSMSNHSRYVAPSVKQWIHPPDILLNGRVEYSVKMLGQIEVKEAKGTHVIRDAIHAIRFQLQVNRGVTGHSGAKLKKVDLHINVDGVTIVDNKTKMILFKYPLHRISFCADDKQDKRVFSFIAKAESSSRHDCFVFLSEKLAEQITLTVGEAFDLAYQKFLEKNGRDLENRKQLIVLRKRIAELETENNELRIKLAEALKKNSVNGNIYAPSLPTTPMPSEPPSSVSSNNTIPRALIPPPSFSKRQNIAPNSLASELRSSGPCVGRKLENLELDKMEDIFDNQFDPRADERKKKLYEKTKKDKFGLDPFGDDFMNEVLNMEPNTGRNDKNVEIEPTPEDLEKMLSMVDERLSELRDGFASGVLAMGDTGDSARDLHNIYSVPQQSSMEEESLK</sequence>